<dbReference type="EMBL" id="CVRI01000043">
    <property type="protein sequence ID" value="CRK95933.1"/>
    <property type="molecule type" value="Genomic_DNA"/>
</dbReference>
<evidence type="ECO:0000313" key="1">
    <source>
        <dbReference type="EMBL" id="CRK95933.1"/>
    </source>
</evidence>
<evidence type="ECO:0000313" key="2">
    <source>
        <dbReference type="Proteomes" id="UP000183832"/>
    </source>
</evidence>
<gene>
    <name evidence="1" type="ORF">CLUMA_CG009378</name>
</gene>
<proteinExistence type="predicted"/>
<dbReference type="Proteomes" id="UP000183832">
    <property type="component" value="Unassembled WGS sequence"/>
</dbReference>
<reference evidence="1 2" key="1">
    <citation type="submission" date="2015-04" db="EMBL/GenBank/DDBJ databases">
        <authorList>
            <person name="Syromyatnikov M.Y."/>
            <person name="Popov V.N."/>
        </authorList>
    </citation>
    <scope>NUCLEOTIDE SEQUENCE [LARGE SCALE GENOMIC DNA]</scope>
</reference>
<organism evidence="1 2">
    <name type="scientific">Clunio marinus</name>
    <dbReference type="NCBI Taxonomy" id="568069"/>
    <lineage>
        <taxon>Eukaryota</taxon>
        <taxon>Metazoa</taxon>
        <taxon>Ecdysozoa</taxon>
        <taxon>Arthropoda</taxon>
        <taxon>Hexapoda</taxon>
        <taxon>Insecta</taxon>
        <taxon>Pterygota</taxon>
        <taxon>Neoptera</taxon>
        <taxon>Endopterygota</taxon>
        <taxon>Diptera</taxon>
        <taxon>Nematocera</taxon>
        <taxon>Chironomoidea</taxon>
        <taxon>Chironomidae</taxon>
        <taxon>Clunio</taxon>
    </lineage>
</organism>
<sequence>MLSLETQKRTFLWNNSMRVHSQKIQMFRLYVELKSILNHLNNLPLKFEPHRQWSKPFVFITNNGKFSLC</sequence>
<accession>A0A1J1I6L6</accession>
<name>A0A1J1I6L6_9DIPT</name>
<dbReference type="AlphaFoldDB" id="A0A1J1I6L6"/>
<protein>
    <submittedName>
        <fullName evidence="1">CLUMA_CG009378, isoform A</fullName>
    </submittedName>
</protein>
<keyword evidence="2" id="KW-1185">Reference proteome</keyword>